<dbReference type="Proteomes" id="UP000479710">
    <property type="component" value="Unassembled WGS sequence"/>
</dbReference>
<evidence type="ECO:0000313" key="2">
    <source>
        <dbReference type="Proteomes" id="UP000479710"/>
    </source>
</evidence>
<dbReference type="EMBL" id="SPHZ02000010">
    <property type="protein sequence ID" value="KAF0895210.1"/>
    <property type="molecule type" value="Genomic_DNA"/>
</dbReference>
<comment type="caution">
    <text evidence="1">The sequence shown here is derived from an EMBL/GenBank/DDBJ whole genome shotgun (WGS) entry which is preliminary data.</text>
</comment>
<protein>
    <submittedName>
        <fullName evidence="1">Uncharacterized protein</fullName>
    </submittedName>
</protein>
<keyword evidence="2" id="KW-1185">Reference proteome</keyword>
<name>A0A6G1C4V8_9ORYZ</name>
<accession>A0A6G1C4V8</accession>
<evidence type="ECO:0000313" key="1">
    <source>
        <dbReference type="EMBL" id="KAF0895210.1"/>
    </source>
</evidence>
<proteinExistence type="predicted"/>
<organism evidence="1 2">
    <name type="scientific">Oryza meyeriana var. granulata</name>
    <dbReference type="NCBI Taxonomy" id="110450"/>
    <lineage>
        <taxon>Eukaryota</taxon>
        <taxon>Viridiplantae</taxon>
        <taxon>Streptophyta</taxon>
        <taxon>Embryophyta</taxon>
        <taxon>Tracheophyta</taxon>
        <taxon>Spermatophyta</taxon>
        <taxon>Magnoliopsida</taxon>
        <taxon>Liliopsida</taxon>
        <taxon>Poales</taxon>
        <taxon>Poaceae</taxon>
        <taxon>BOP clade</taxon>
        <taxon>Oryzoideae</taxon>
        <taxon>Oryzeae</taxon>
        <taxon>Oryzinae</taxon>
        <taxon>Oryza</taxon>
        <taxon>Oryza meyeriana</taxon>
    </lineage>
</organism>
<reference evidence="1 2" key="1">
    <citation type="submission" date="2019-11" db="EMBL/GenBank/DDBJ databases">
        <title>Whole genome sequence of Oryza granulata.</title>
        <authorList>
            <person name="Li W."/>
        </authorList>
    </citation>
    <scope>NUCLEOTIDE SEQUENCE [LARGE SCALE GENOMIC DNA]</scope>
    <source>
        <strain evidence="2">cv. Menghai</strain>
        <tissue evidence="1">Leaf</tissue>
    </source>
</reference>
<dbReference type="AlphaFoldDB" id="A0A6G1C4V8"/>
<sequence length="165" mass="16995">MGATSGPPVVSLPNAGAVALGAPASARGTAGDGLGLAAELAAGLPAALALNQHLHSEKKGEINKIRNLSNKKTTSGKVARIAYFARGAVNVHSTNSSAPPRHGLSSPILRSLLFFFLSAAGRRRAWCRALLGARRCRPLCRAPWAARGLGRGCWRCPPSLGGLGD</sequence>
<gene>
    <name evidence="1" type="ORF">E2562_008550</name>
</gene>